<keyword evidence="4" id="KW-0006">Acetoin catabolism</keyword>
<dbReference type="InterPro" id="IPR023801">
    <property type="entry name" value="His_deacetylse_dom"/>
</dbReference>
<evidence type="ECO:0000313" key="7">
    <source>
        <dbReference type="Proteomes" id="UP000008495"/>
    </source>
</evidence>
<dbReference type="STRING" id="100225.SAMN05421595_2043"/>
<dbReference type="GO" id="GO:0040029">
    <property type="term" value="P:epigenetic regulation of gene expression"/>
    <property type="evidence" value="ECO:0007669"/>
    <property type="project" value="TreeGrafter"/>
</dbReference>
<dbReference type="InterPro" id="IPR003085">
    <property type="entry name" value="AcuC"/>
</dbReference>
<evidence type="ECO:0000259" key="5">
    <source>
        <dbReference type="Pfam" id="PF00850"/>
    </source>
</evidence>
<comment type="caution">
    <text evidence="6">The sequence shown here is derived from an EMBL/GenBank/DDBJ whole genome shotgun (WGS) entry which is preliminary data.</text>
</comment>
<dbReference type="InterPro" id="IPR037138">
    <property type="entry name" value="His_deacetylse_dom_sf"/>
</dbReference>
<dbReference type="RefSeq" id="WP_006501658.1">
    <property type="nucleotide sequence ID" value="NZ_BAGZ01000003.1"/>
</dbReference>
<evidence type="ECO:0000313" key="6">
    <source>
        <dbReference type="EMBL" id="GAB76907.1"/>
    </source>
</evidence>
<sequence length="397" mass="42626">MARTGIVWDESLTGYDFGAGHPMDPLRLDLTARLCREFGLLDHEGVCLVAPDVPPDELLLSVHTPQYVEAVKQASAHPTTARGAFGLGTEDDPAFLGIHEVSARIAAGTVAMARGVWEGEYRHGVNFAGGLHHAMPDSASGFCVYNDAGAAIRWLLDHGAERVAYVDVDAHHGDGVERMFWDDPRVLTVSVHETGAVLFPGTGFAADTGGPGAPTGAVNLALPPGVGDLPWLRAFHAVVPAVLRAFGPQILISQHGTDSHARDPLAHLSLSVDAQRVAIESLRDLAVELCGGRWVAVGGGGYEIVGVVPRTWTYLVAAAQYRPLPVTEPVPREWADYVRGRTGQEAPRFMGDGASEDGRLWWSSWETGFDPENSVDRAVMATREAVFPGMGLDIWYD</sequence>
<dbReference type="PRINTS" id="PR01270">
    <property type="entry name" value="HDASUPER"/>
</dbReference>
<dbReference type="InterPro" id="IPR000286">
    <property type="entry name" value="HDACs"/>
</dbReference>
<dbReference type="GO" id="GO:0004407">
    <property type="term" value="F:histone deacetylase activity"/>
    <property type="evidence" value="ECO:0007669"/>
    <property type="project" value="TreeGrafter"/>
</dbReference>
<dbReference type="GO" id="GO:0045150">
    <property type="term" value="P:acetoin catabolic process"/>
    <property type="evidence" value="ECO:0007669"/>
    <property type="project" value="UniProtKB-UniPathway"/>
</dbReference>
<dbReference type="InterPro" id="IPR023696">
    <property type="entry name" value="Ureohydrolase_dom_sf"/>
</dbReference>
<proteinExistence type="inferred from homology"/>
<dbReference type="AlphaFoldDB" id="K6W501"/>
<protein>
    <recommendedName>
        <fullName evidence="3">Acetoin utilization protein AcuC</fullName>
    </recommendedName>
</protein>
<dbReference type="PRINTS" id="PR01272">
    <property type="entry name" value="ACUCPROTEIN"/>
</dbReference>
<dbReference type="PANTHER" id="PTHR10625:SF10">
    <property type="entry name" value="HISTONE DEACETYLASE HDAC1"/>
    <property type="match status" value="1"/>
</dbReference>
<evidence type="ECO:0000256" key="1">
    <source>
        <dbReference type="ARBA" id="ARBA00005101"/>
    </source>
</evidence>
<dbReference type="OrthoDB" id="9808367at2"/>
<organism evidence="6 7">
    <name type="scientific">Austwickia chelonae NBRC 105200</name>
    <dbReference type="NCBI Taxonomy" id="1184607"/>
    <lineage>
        <taxon>Bacteria</taxon>
        <taxon>Bacillati</taxon>
        <taxon>Actinomycetota</taxon>
        <taxon>Actinomycetes</taxon>
        <taxon>Micrococcales</taxon>
        <taxon>Dermatophilaceae</taxon>
        <taxon>Austwickia</taxon>
    </lineage>
</organism>
<keyword evidence="7" id="KW-1185">Reference proteome</keyword>
<dbReference type="PANTHER" id="PTHR10625">
    <property type="entry name" value="HISTONE DEACETYLASE HDAC1-RELATED"/>
    <property type="match status" value="1"/>
</dbReference>
<comment type="pathway">
    <text evidence="1">Ketone degradation; acetoin degradation.</text>
</comment>
<name>K6W501_9MICO</name>
<evidence type="ECO:0000256" key="4">
    <source>
        <dbReference type="ARBA" id="ARBA00022627"/>
    </source>
</evidence>
<gene>
    <name evidence="6" type="ORF">AUCHE_03_01240</name>
</gene>
<evidence type="ECO:0000256" key="2">
    <source>
        <dbReference type="ARBA" id="ARBA00005947"/>
    </source>
</evidence>
<dbReference type="UniPathway" id="UPA00040"/>
<dbReference type="CDD" id="cd09994">
    <property type="entry name" value="HDAC_AcuC_like"/>
    <property type="match status" value="1"/>
</dbReference>
<dbReference type="Proteomes" id="UP000008495">
    <property type="component" value="Unassembled WGS sequence"/>
</dbReference>
<comment type="similarity">
    <text evidence="2">Belongs to the histone deacetylase family.</text>
</comment>
<dbReference type="EMBL" id="BAGZ01000003">
    <property type="protein sequence ID" value="GAB76907.1"/>
    <property type="molecule type" value="Genomic_DNA"/>
</dbReference>
<accession>K6W501</accession>
<dbReference type="SUPFAM" id="SSF52768">
    <property type="entry name" value="Arginase/deacetylase"/>
    <property type="match status" value="1"/>
</dbReference>
<reference evidence="6 7" key="1">
    <citation type="submission" date="2012-08" db="EMBL/GenBank/DDBJ databases">
        <title>Whole genome shotgun sequence of Austwickia chelonae NBRC 105200.</title>
        <authorList>
            <person name="Yoshida I."/>
            <person name="Hosoyama A."/>
            <person name="Tsuchikane K."/>
            <person name="Katsumata H."/>
            <person name="Ando Y."/>
            <person name="Ohji S."/>
            <person name="Hamada M."/>
            <person name="Tamura T."/>
            <person name="Yamazoe A."/>
            <person name="Yamazaki S."/>
            <person name="Fujita N."/>
        </authorList>
    </citation>
    <scope>NUCLEOTIDE SEQUENCE [LARGE SCALE GENOMIC DNA]</scope>
    <source>
        <strain evidence="6 7">NBRC 105200</strain>
    </source>
</reference>
<dbReference type="eggNOG" id="COG0123">
    <property type="taxonomic scope" value="Bacteria"/>
</dbReference>
<evidence type="ECO:0000256" key="3">
    <source>
        <dbReference type="ARBA" id="ARBA00020218"/>
    </source>
</evidence>
<dbReference type="Pfam" id="PF00850">
    <property type="entry name" value="Hist_deacetyl"/>
    <property type="match status" value="1"/>
</dbReference>
<feature type="domain" description="Histone deacetylase" evidence="5">
    <location>
        <begin position="21"/>
        <end position="318"/>
    </location>
</feature>
<dbReference type="Gene3D" id="3.40.800.20">
    <property type="entry name" value="Histone deacetylase domain"/>
    <property type="match status" value="1"/>
</dbReference>